<evidence type="ECO:0000313" key="2">
    <source>
        <dbReference type="WBParaSite" id="JU765_v2.g10334.t1"/>
    </source>
</evidence>
<evidence type="ECO:0000313" key="1">
    <source>
        <dbReference type="Proteomes" id="UP000887576"/>
    </source>
</evidence>
<reference evidence="2" key="1">
    <citation type="submission" date="2022-11" db="UniProtKB">
        <authorList>
            <consortium name="WormBaseParasite"/>
        </authorList>
    </citation>
    <scope>IDENTIFICATION</scope>
</reference>
<proteinExistence type="predicted"/>
<name>A0AC34PVQ1_9BILA</name>
<dbReference type="WBParaSite" id="JU765_v2.g10334.t1">
    <property type="protein sequence ID" value="JU765_v2.g10334.t1"/>
    <property type="gene ID" value="JU765_v2.g10334"/>
</dbReference>
<organism evidence="1 2">
    <name type="scientific">Panagrolaimus sp. JU765</name>
    <dbReference type="NCBI Taxonomy" id="591449"/>
    <lineage>
        <taxon>Eukaryota</taxon>
        <taxon>Metazoa</taxon>
        <taxon>Ecdysozoa</taxon>
        <taxon>Nematoda</taxon>
        <taxon>Chromadorea</taxon>
        <taxon>Rhabditida</taxon>
        <taxon>Tylenchina</taxon>
        <taxon>Panagrolaimomorpha</taxon>
        <taxon>Panagrolaimoidea</taxon>
        <taxon>Panagrolaimidae</taxon>
        <taxon>Panagrolaimus</taxon>
    </lineage>
</organism>
<sequence>MVLEIVQKLHFIVPEYYIRENQPYSKDSQQVAFFNDYYYHLKCEEKYENIRIYLQMNCKKPVTVSCTITVNSIIRSFVYTFNISTDCKYAEFGKKSELFVNGFMTVDAKLKIKFVSEKVEFFDDELPPPHTVALLKNDEFKDFTICVDDKEIKVHKNIIAITSPVFSAMLKPNTKESKEGRVDITDFDFETVKAGVDLMYTRKIPEELSLKILFNLNKFADKYDLIDKKKVIETLTEKISLETIPEIIKYSKANSVDELYEECVKFYAKDFEENSRIMKNFEQLDSQFVLDATKRKYRSTD</sequence>
<dbReference type="Proteomes" id="UP000887576">
    <property type="component" value="Unplaced"/>
</dbReference>
<accession>A0AC34PVQ1</accession>
<protein>
    <submittedName>
        <fullName evidence="2">BTB domain-containing protein</fullName>
    </submittedName>
</protein>